<dbReference type="RefSeq" id="WP_163905687.1">
    <property type="nucleotide sequence ID" value="NZ_CP048427.1"/>
</dbReference>
<comment type="caution">
    <text evidence="1">The sequence shown here is derived from an EMBL/GenBank/DDBJ whole genome shotgun (WGS) entry which is preliminary data.</text>
</comment>
<dbReference type="InterPro" id="IPR011855">
    <property type="entry name" value="Phgtail_TP901_1"/>
</dbReference>
<organism evidence="1 2">
    <name type="scientific">Rhizobium daejeonense</name>
    <dbReference type="NCBI Taxonomy" id="240521"/>
    <lineage>
        <taxon>Bacteria</taxon>
        <taxon>Pseudomonadati</taxon>
        <taxon>Pseudomonadota</taxon>
        <taxon>Alphaproteobacteria</taxon>
        <taxon>Hyphomicrobiales</taxon>
        <taxon>Rhizobiaceae</taxon>
        <taxon>Rhizobium/Agrobacterium group</taxon>
        <taxon>Rhizobium</taxon>
    </lineage>
</organism>
<reference evidence="1 2" key="1">
    <citation type="submission" date="2020-02" db="EMBL/GenBank/DDBJ databases">
        <title>Genome sequence of the type strain CCBAU10050 of Rhizobium daejeonense.</title>
        <authorList>
            <person name="Gao J."/>
            <person name="Sun J."/>
        </authorList>
    </citation>
    <scope>NUCLEOTIDE SEQUENCE [LARGE SCALE GENOMIC DNA]</scope>
    <source>
        <strain evidence="1 2">CCBAU10050</strain>
    </source>
</reference>
<gene>
    <name evidence="1" type="ORF">G6N76_09745</name>
</gene>
<evidence type="ECO:0008006" key="3">
    <source>
        <dbReference type="Google" id="ProtNLM"/>
    </source>
</evidence>
<dbReference type="Pfam" id="PF06199">
    <property type="entry name" value="Phage_tail_2"/>
    <property type="match status" value="1"/>
</dbReference>
<proteinExistence type="predicted"/>
<dbReference type="EMBL" id="JAAKZH010000003">
    <property type="protein sequence ID" value="NGO63956.1"/>
    <property type="molecule type" value="Genomic_DNA"/>
</dbReference>
<evidence type="ECO:0000313" key="1">
    <source>
        <dbReference type="EMBL" id="NGO63956.1"/>
    </source>
</evidence>
<sequence length="149" mass="16137">MARADTASFHQMVLEVEVTTGSGVYSRICGLTSRGINRQHNMSTSEVPDCDDESRPAAVERAVQSSEATISASGVWASQSHEILLDWWESGATKSIRIHHVKAAVGDTEYETGNAYLVSINNQAERGTKVTAELSIEFDGIPTRTPKVA</sequence>
<protein>
    <recommendedName>
        <fullName evidence="3">Phage tail protein</fullName>
    </recommendedName>
</protein>
<evidence type="ECO:0000313" key="2">
    <source>
        <dbReference type="Proteomes" id="UP000477849"/>
    </source>
</evidence>
<keyword evidence="2" id="KW-1185">Reference proteome</keyword>
<dbReference type="Proteomes" id="UP000477849">
    <property type="component" value="Unassembled WGS sequence"/>
</dbReference>
<accession>A0A6M1SB67</accession>
<dbReference type="AlphaFoldDB" id="A0A6M1SB67"/>
<name>A0A6M1SB67_9HYPH</name>